<protein>
    <submittedName>
        <fullName evidence="1">Uncharacterized protein</fullName>
    </submittedName>
</protein>
<gene>
    <name evidence="1" type="ORF">A1356_03695</name>
</gene>
<dbReference type="KEGG" id="mko:MKLM6_1163"/>
<dbReference type="RefSeq" id="WP_064024477.1">
    <property type="nucleotide sequence ID" value="NZ_CP023669.1"/>
</dbReference>
<accession>A0A291IGX6</accession>
<evidence type="ECO:0000313" key="1">
    <source>
        <dbReference type="EMBL" id="OAI29889.1"/>
    </source>
</evidence>
<proteinExistence type="predicted"/>
<organism evidence="1 2">
    <name type="scientific">Methylomonas koyamae</name>
    <dbReference type="NCBI Taxonomy" id="702114"/>
    <lineage>
        <taxon>Bacteria</taxon>
        <taxon>Pseudomonadati</taxon>
        <taxon>Pseudomonadota</taxon>
        <taxon>Gammaproteobacteria</taxon>
        <taxon>Methylococcales</taxon>
        <taxon>Methylococcaceae</taxon>
        <taxon>Methylomonas</taxon>
    </lineage>
</organism>
<keyword evidence="2" id="KW-1185">Reference proteome</keyword>
<dbReference type="AlphaFoldDB" id="A0A291IGX6"/>
<dbReference type="Proteomes" id="UP000077734">
    <property type="component" value="Unassembled WGS sequence"/>
</dbReference>
<sequence length="467" mass="54949">MSYFLWVEDFALVDNSRNIKGTADKLFGGIYPPDTFLNEDRDLKDSLKKHNTFLELNFQDALKFINTRLIDVDYIILDIDLPAYGDDEIDESVLGVLKEFEGYTPSADQDDETKQKEACANLKKNAGFYLYAKLVFELGFPKQHIQFFSNHGAEAKTIEDSFRAAKITPPEIYLKSDDAIRQWVGDCFNSPYSRLRRGIIEGCKQLKKLKNNLRFSSFSVEGKSAFLDADDYIDILENFLPLREPENKTALYKLFIRTLAHEWEESVEPKRLDEDQVTFAFSWIMKMTRNWIAHNSTSIFTNLIEKDVAYLFICNMRAIFDLGSNAERYEEYLLELFVKETETGNIEDSKRKIMEKNIPLVKHYVSYFNEKTKRTKVHNILHDLQNNKERLKTKGDDFFITGLYHCFWYLTSEHDDKKDKAAENRNDPNQVYISRFYTFKCFDYSQSDFLLKFSSHIYRRSFLRPNQ</sequence>
<reference evidence="1 2" key="1">
    <citation type="submission" date="2016-03" db="EMBL/GenBank/DDBJ databases">
        <authorList>
            <person name="Heylen K."/>
            <person name="De Vos P."/>
            <person name="Vekeman B."/>
        </authorList>
    </citation>
    <scope>NUCLEOTIDE SEQUENCE [LARGE SCALE GENOMIC DNA]</scope>
    <source>
        <strain evidence="1 2">R-49807</strain>
    </source>
</reference>
<name>A0A291IGX6_9GAMM</name>
<evidence type="ECO:0000313" key="2">
    <source>
        <dbReference type="Proteomes" id="UP000077734"/>
    </source>
</evidence>
<dbReference type="EMBL" id="LUUL01000023">
    <property type="protein sequence ID" value="OAI29889.1"/>
    <property type="molecule type" value="Genomic_DNA"/>
</dbReference>
<comment type="caution">
    <text evidence="1">The sequence shown here is derived from an EMBL/GenBank/DDBJ whole genome shotgun (WGS) entry which is preliminary data.</text>
</comment>